<accession>A0A1G7CVC4</accession>
<dbReference type="EMBL" id="FNBD01000001">
    <property type="protein sequence ID" value="SDE43183.1"/>
    <property type="molecule type" value="Genomic_DNA"/>
</dbReference>
<evidence type="ECO:0000313" key="2">
    <source>
        <dbReference type="Proteomes" id="UP000182114"/>
    </source>
</evidence>
<sequence length="181" mass="20688">MAERLVIVSDMWGTKKGQWITSYLGYLQQHFDIVFYDCQELANINLVVENQESLHHEFVNGGIETAVAHLLKREIIPSHYLAFSTGGTIVYKAGLQGLPVKSLHAISPTRVRFEKMKPNFPFKLVFGANDQYRPEKEWGDNLDISVTEASGFGHELYSDEKIIKQVCLELLDKVIKKQFQD</sequence>
<protein>
    <recommendedName>
        <fullName evidence="3">Alpha/beta hydrolase family protein</fullName>
    </recommendedName>
</protein>
<dbReference type="Proteomes" id="UP000182114">
    <property type="component" value="Unassembled WGS sequence"/>
</dbReference>
<dbReference type="SUPFAM" id="SSF53474">
    <property type="entry name" value="alpha/beta-Hydrolases"/>
    <property type="match status" value="1"/>
</dbReference>
<evidence type="ECO:0000313" key="1">
    <source>
        <dbReference type="EMBL" id="SDE43183.1"/>
    </source>
</evidence>
<dbReference type="RefSeq" id="WP_025615904.1">
    <property type="nucleotide sequence ID" value="NZ_FNBD01000001.1"/>
</dbReference>
<dbReference type="InterPro" id="IPR029058">
    <property type="entry name" value="AB_hydrolase_fold"/>
</dbReference>
<dbReference type="AlphaFoldDB" id="A0A1G7CVC4"/>
<gene>
    <name evidence="1" type="ORF">SAMN04487992_101159</name>
</gene>
<dbReference type="eggNOG" id="ENOG502ZE6Z">
    <property type="taxonomic scope" value="Bacteria"/>
</dbReference>
<proteinExistence type="predicted"/>
<evidence type="ECO:0008006" key="3">
    <source>
        <dbReference type="Google" id="ProtNLM"/>
    </source>
</evidence>
<organism evidence="1 2">
    <name type="scientific">Cellulophaga baltica</name>
    <dbReference type="NCBI Taxonomy" id="76594"/>
    <lineage>
        <taxon>Bacteria</taxon>
        <taxon>Pseudomonadati</taxon>
        <taxon>Bacteroidota</taxon>
        <taxon>Flavobacteriia</taxon>
        <taxon>Flavobacteriales</taxon>
        <taxon>Flavobacteriaceae</taxon>
        <taxon>Cellulophaga</taxon>
    </lineage>
</organism>
<name>A0A1G7CVC4_9FLAO</name>
<reference evidence="2" key="1">
    <citation type="submission" date="2016-10" db="EMBL/GenBank/DDBJ databases">
        <authorList>
            <person name="Varghese N."/>
            <person name="Submissions S."/>
        </authorList>
    </citation>
    <scope>NUCLEOTIDE SEQUENCE [LARGE SCALE GENOMIC DNA]</scope>
    <source>
        <strain evidence="2">DSM 24729</strain>
    </source>
</reference>
<keyword evidence="2" id="KW-1185">Reference proteome</keyword>